<dbReference type="Proteomes" id="UP001642464">
    <property type="component" value="Unassembled WGS sequence"/>
</dbReference>
<gene>
    <name evidence="2" type="ORF">SCF082_LOCUS1821</name>
</gene>
<protein>
    <submittedName>
        <fullName evidence="2">Uncharacterized protein</fullName>
    </submittedName>
</protein>
<reference evidence="2 3" key="1">
    <citation type="submission" date="2024-02" db="EMBL/GenBank/DDBJ databases">
        <authorList>
            <person name="Chen Y."/>
            <person name="Shah S."/>
            <person name="Dougan E. K."/>
            <person name="Thang M."/>
            <person name="Chan C."/>
        </authorList>
    </citation>
    <scope>NUCLEOTIDE SEQUENCE [LARGE SCALE GENOMIC DNA]</scope>
</reference>
<proteinExistence type="predicted"/>
<name>A0ABP0HKU9_9DINO</name>
<sequence length="146" mass="16668">MSKAARSMCTPEKLKGEESQKSAREARKALDLCLMETHRFTAEIFDLKALVKDGAMLMRRTEAAMDRHMETCPHRVVVVSSRHGDCWHYPSCHIVEQMEDRNRQSLRCCAYCGDQWCPLDVRDPLLGGTLRAEIHAWFADAELSAD</sequence>
<evidence type="ECO:0000313" key="3">
    <source>
        <dbReference type="Proteomes" id="UP001642464"/>
    </source>
</evidence>
<feature type="compositionally biased region" description="Basic and acidic residues" evidence="1">
    <location>
        <begin position="12"/>
        <end position="22"/>
    </location>
</feature>
<keyword evidence="3" id="KW-1185">Reference proteome</keyword>
<evidence type="ECO:0000256" key="1">
    <source>
        <dbReference type="SAM" id="MobiDB-lite"/>
    </source>
</evidence>
<comment type="caution">
    <text evidence="2">The sequence shown here is derived from an EMBL/GenBank/DDBJ whole genome shotgun (WGS) entry which is preliminary data.</text>
</comment>
<evidence type="ECO:0000313" key="2">
    <source>
        <dbReference type="EMBL" id="CAK8989465.1"/>
    </source>
</evidence>
<feature type="region of interest" description="Disordered" evidence="1">
    <location>
        <begin position="1"/>
        <end position="22"/>
    </location>
</feature>
<organism evidence="2 3">
    <name type="scientific">Durusdinium trenchii</name>
    <dbReference type="NCBI Taxonomy" id="1381693"/>
    <lineage>
        <taxon>Eukaryota</taxon>
        <taxon>Sar</taxon>
        <taxon>Alveolata</taxon>
        <taxon>Dinophyceae</taxon>
        <taxon>Suessiales</taxon>
        <taxon>Symbiodiniaceae</taxon>
        <taxon>Durusdinium</taxon>
    </lineage>
</organism>
<accession>A0ABP0HKU9</accession>
<dbReference type="EMBL" id="CAXAMM010000891">
    <property type="protein sequence ID" value="CAK8989465.1"/>
    <property type="molecule type" value="Genomic_DNA"/>
</dbReference>